<accession>A4SY99</accession>
<sequence>MKYLFFVILCILSLSAHAQSTDGQKRSFEGFYGQIGVGYQITNITYSGVVPGAPSNISLAPGSGPSYGITGNVGAGYTYSINDRFTIGAGAEYYPVVGPPGNYTLTSCTPSCSTGNGSYHTQNMYNLFVAPGVTLGEDGLAYLKAGYTRASVKTMVQGALPIGGTVSNPLGPSFGIGYKQYLSGNIYGFAEYNYLIYQKTTTQFQGTGGLTLYNSNQSSVQNLVLGLGYKF</sequence>
<evidence type="ECO:0000256" key="1">
    <source>
        <dbReference type="ARBA" id="ARBA00022729"/>
    </source>
</evidence>
<evidence type="ECO:0000313" key="4">
    <source>
        <dbReference type="EMBL" id="ABP34463.1"/>
    </source>
</evidence>
<proteinExistence type="predicted"/>
<dbReference type="HOGENOM" id="CLU_1207898_0_0_4"/>
<dbReference type="TCDB" id="1.B.43.1.3">
    <property type="family name" value="the coxiella porin p1 (cpp1) family"/>
</dbReference>
<dbReference type="KEGG" id="pnu:Pnuc_1248"/>
<evidence type="ECO:0000313" key="5">
    <source>
        <dbReference type="Proteomes" id="UP000000231"/>
    </source>
</evidence>
<feature type="signal peptide" evidence="2">
    <location>
        <begin position="1"/>
        <end position="18"/>
    </location>
</feature>
<keyword evidence="5" id="KW-1185">Reference proteome</keyword>
<dbReference type="Pfam" id="PF13505">
    <property type="entry name" value="OMP_b-brl"/>
    <property type="match status" value="1"/>
</dbReference>
<reference evidence="4 5" key="1">
    <citation type="journal article" date="2012" name="Stand. Genomic Sci.">
        <title>Complete genome sequence of Polynucleobacter necessarius subsp. asymbioticus type strain (QLW-P1DMWA-1(T)).</title>
        <authorList>
            <person name="Meincke L."/>
            <person name="Copeland A."/>
            <person name="Lapidus A."/>
            <person name="Lucas S."/>
            <person name="Berry K.W."/>
            <person name="Del Rio T.G."/>
            <person name="Hammon N."/>
            <person name="Dalin E."/>
            <person name="Tice H."/>
            <person name="Pitluck S."/>
            <person name="Richardson P."/>
            <person name="Bruce D."/>
            <person name="Goodwin L."/>
            <person name="Han C."/>
            <person name="Tapia R."/>
            <person name="Detter J.C."/>
            <person name="Schmutz J."/>
            <person name="Brettin T."/>
            <person name="Larimer F."/>
            <person name="Land M."/>
            <person name="Hauser L."/>
            <person name="Kyrpides N.C."/>
            <person name="Ivanova N."/>
            <person name="Goker M."/>
            <person name="Woyke T."/>
            <person name="Wu Q.L."/>
            <person name="Pockl M."/>
            <person name="Hahn M.W."/>
            <person name="Klenk H.P."/>
        </authorList>
    </citation>
    <scope>NUCLEOTIDE SEQUENCE [LARGE SCALE GENOMIC DNA]</scope>
    <source>
        <strain evidence="5">DSM 18221 / CIP 109841 / QLW-P1DMWA-1</strain>
    </source>
</reference>
<dbReference type="eggNOG" id="COG3637">
    <property type="taxonomic scope" value="Bacteria"/>
</dbReference>
<evidence type="ECO:0000259" key="3">
    <source>
        <dbReference type="Pfam" id="PF13505"/>
    </source>
</evidence>
<dbReference type="AlphaFoldDB" id="A4SY99"/>
<dbReference type="Proteomes" id="UP000000231">
    <property type="component" value="Chromosome"/>
</dbReference>
<evidence type="ECO:0000256" key="2">
    <source>
        <dbReference type="SAM" id="SignalP"/>
    </source>
</evidence>
<organism evidence="4 5">
    <name type="scientific">Polynucleobacter asymbioticus (strain DSM 18221 / CIP 109841 / QLW-P1DMWA-1)</name>
    <name type="common">Polynucleobacter necessarius subsp. asymbioticus</name>
    <dbReference type="NCBI Taxonomy" id="312153"/>
    <lineage>
        <taxon>Bacteria</taxon>
        <taxon>Pseudomonadati</taxon>
        <taxon>Pseudomonadota</taxon>
        <taxon>Betaproteobacteria</taxon>
        <taxon>Burkholderiales</taxon>
        <taxon>Burkholderiaceae</taxon>
        <taxon>Polynucleobacter</taxon>
    </lineage>
</organism>
<dbReference type="GeneID" id="31481635"/>
<dbReference type="EMBL" id="CP000655">
    <property type="protein sequence ID" value="ABP34463.1"/>
    <property type="molecule type" value="Genomic_DNA"/>
</dbReference>
<keyword evidence="1 2" id="KW-0732">Signal</keyword>
<feature type="chain" id="PRO_5002673728" description="Outer membrane protein beta-barrel domain-containing protein" evidence="2">
    <location>
        <begin position="19"/>
        <end position="231"/>
    </location>
</feature>
<dbReference type="InterPro" id="IPR027385">
    <property type="entry name" value="Beta-barrel_OMP"/>
</dbReference>
<protein>
    <recommendedName>
        <fullName evidence="3">Outer membrane protein beta-barrel domain-containing protein</fullName>
    </recommendedName>
</protein>
<dbReference type="SUPFAM" id="SSF103515">
    <property type="entry name" value="Autotransporter"/>
    <property type="match status" value="1"/>
</dbReference>
<feature type="domain" description="Outer membrane protein beta-barrel" evidence="3">
    <location>
        <begin position="6"/>
        <end position="231"/>
    </location>
</feature>
<gene>
    <name evidence="4" type="ordered locus">Pnuc_1248</name>
</gene>
<dbReference type="RefSeq" id="WP_011903088.1">
    <property type="nucleotide sequence ID" value="NC_009379.1"/>
</dbReference>
<dbReference type="InterPro" id="IPR036709">
    <property type="entry name" value="Autotransporte_beta_dom_sf"/>
</dbReference>
<name>A4SY99_POLAQ</name>